<dbReference type="VEuPathDB" id="FungiDB:AeMF1_012423"/>
<dbReference type="InterPro" id="IPR012999">
    <property type="entry name" value="Pyr_OxRdtase_I_AS"/>
</dbReference>
<dbReference type="GO" id="GO:0034599">
    <property type="term" value="P:cellular response to oxidative stress"/>
    <property type="evidence" value="ECO:0007669"/>
    <property type="project" value="TreeGrafter"/>
</dbReference>
<dbReference type="SUPFAM" id="SSF55424">
    <property type="entry name" value="FAD/NAD-linked reductases, dimerisation (C-terminal) domain"/>
    <property type="match status" value="1"/>
</dbReference>
<dbReference type="NCBIfam" id="TIGR01438">
    <property type="entry name" value="TGR"/>
    <property type="match status" value="1"/>
</dbReference>
<evidence type="ECO:0000256" key="4">
    <source>
        <dbReference type="ARBA" id="ARBA00022827"/>
    </source>
</evidence>
<evidence type="ECO:0000256" key="2">
    <source>
        <dbReference type="ARBA" id="ARBA00012610"/>
    </source>
</evidence>
<dbReference type="GO" id="GO:0050660">
    <property type="term" value="F:flavin adenine dinucleotide binding"/>
    <property type="evidence" value="ECO:0007669"/>
    <property type="project" value="InterPro"/>
</dbReference>
<evidence type="ECO:0000256" key="7">
    <source>
        <dbReference type="ARBA" id="ARBA00023002"/>
    </source>
</evidence>
<evidence type="ECO:0000256" key="13">
    <source>
        <dbReference type="RuleBase" id="RU003691"/>
    </source>
</evidence>
<reference evidence="16 17" key="1">
    <citation type="submission" date="2019-07" db="EMBL/GenBank/DDBJ databases">
        <title>Genomics analysis of Aphanomyces spp. identifies a new class of oomycete effector associated with host adaptation.</title>
        <authorList>
            <person name="Gaulin E."/>
        </authorList>
    </citation>
    <scope>NUCLEOTIDE SEQUENCE [LARGE SCALE GENOMIC DNA]</scope>
    <source>
        <strain evidence="16 17">ATCC 201684</strain>
    </source>
</reference>
<dbReference type="InterPro" id="IPR004099">
    <property type="entry name" value="Pyr_nucl-diS_OxRdtase_dimer"/>
</dbReference>
<keyword evidence="17" id="KW-1185">Reference proteome</keyword>
<dbReference type="PROSITE" id="PS00076">
    <property type="entry name" value="PYRIDINE_REDOX_1"/>
    <property type="match status" value="1"/>
</dbReference>
<organism evidence="16 17">
    <name type="scientific">Aphanomyces euteiches</name>
    <dbReference type="NCBI Taxonomy" id="100861"/>
    <lineage>
        <taxon>Eukaryota</taxon>
        <taxon>Sar</taxon>
        <taxon>Stramenopiles</taxon>
        <taxon>Oomycota</taxon>
        <taxon>Saprolegniomycetes</taxon>
        <taxon>Saprolegniales</taxon>
        <taxon>Verrucalvaceae</taxon>
        <taxon>Aphanomyces</taxon>
    </lineage>
</organism>
<dbReference type="InterPro" id="IPR006338">
    <property type="entry name" value="Thioredoxin/glutathione_Rdtase"/>
</dbReference>
<dbReference type="InterPro" id="IPR001100">
    <property type="entry name" value="Pyr_nuc-diS_OxRdtase"/>
</dbReference>
<dbReference type="EMBL" id="VJMJ01000220">
    <property type="protein sequence ID" value="KAF0726237.1"/>
    <property type="molecule type" value="Genomic_DNA"/>
</dbReference>
<dbReference type="GO" id="GO:0004791">
    <property type="term" value="F:thioredoxin-disulfide reductase (NADPH) activity"/>
    <property type="evidence" value="ECO:0007669"/>
    <property type="project" value="UniProtKB-EC"/>
</dbReference>
<evidence type="ECO:0000256" key="1">
    <source>
        <dbReference type="ARBA" id="ARBA00007532"/>
    </source>
</evidence>
<proteinExistence type="inferred from homology"/>
<dbReference type="GO" id="GO:0004362">
    <property type="term" value="F:glutathione-disulfide reductase (NADPH) activity"/>
    <property type="evidence" value="ECO:0007669"/>
    <property type="project" value="TreeGrafter"/>
</dbReference>
<dbReference type="Proteomes" id="UP000481153">
    <property type="component" value="Unassembled WGS sequence"/>
</dbReference>
<dbReference type="PANTHER" id="PTHR42737:SF8">
    <property type="entry name" value="THIOREDOXIN-DISULFIDE REDUCTASE"/>
    <property type="match status" value="1"/>
</dbReference>
<dbReference type="FunFam" id="3.50.50.60:FF:000012">
    <property type="entry name" value="Thioredoxin reductase 1, cytoplasmic"/>
    <property type="match status" value="1"/>
</dbReference>
<dbReference type="GO" id="GO:0006749">
    <property type="term" value="P:glutathione metabolic process"/>
    <property type="evidence" value="ECO:0007669"/>
    <property type="project" value="TreeGrafter"/>
</dbReference>
<dbReference type="EC" id="1.8.1.9" evidence="2"/>
<feature type="binding site" evidence="11">
    <location>
        <position position="186"/>
    </location>
    <ligand>
        <name>FAD</name>
        <dbReference type="ChEBI" id="CHEBI:57692"/>
    </ligand>
</feature>
<dbReference type="GO" id="GO:0005829">
    <property type="term" value="C:cytosol"/>
    <property type="evidence" value="ECO:0007669"/>
    <property type="project" value="TreeGrafter"/>
</dbReference>
<keyword evidence="11" id="KW-0520">NAD</keyword>
<sequence>MSTIKYHVVGWKQCPYFAKASSVVSSMEVLYPQQVNACVIEHPNKEAFVAWLEESQRKFQTQFQHDQRPLNHKTSPFCYLEEENGTPVFVGGCDDTLAFFRERTKTTRPTTTSPIRNHENDVDNEAASYDWDLVVIGGGSGGLACSKEAAKLGQKVLLLDYVKPSPLGSTWGLGGTCVNVGCIPKKLMHQSSLIGEIIHKDAKQFGWNISNASFDWSALVSAVQDNVRSSNFKYRVELRDKKVKYENMLGTFKDAHTLTLTNDAKKKGPVDVTFRRAVIAVGGRPRPLLYPGGEHAITSDDIFSRHDPPGKTLVVGASYVALECAGFLSGMGFDVTVLVRSVLLRGFDQDMAQRIGKYMASEECGVSFIHGSVPISIEKLKNGQLKVRHTHGEEIYDSVLNATGRYPDVDKLNLPAAGVTLNPKTGRILVKNEQTSVPHIYALGDVIDAPELTPVAIHAGKLLSRRLFGNDPTAIMDYTKVATTVFTPIEYGCCGLSEDDAIASAGQENIQVYHQHFVPLEWSLSSELRVMSKECYVKVIIDTSRKNLVLGFHYLGPNAGEVTQAVSLAMKMNATYDDFVHTVGIHPTTAEVFTSLEITKESGEDPSAASCCG</sequence>
<comment type="cofactor">
    <cofactor evidence="11">
        <name>FAD</name>
        <dbReference type="ChEBI" id="CHEBI:57692"/>
    </cofactor>
    <text evidence="11">Binds 1 FAD per subunit.</text>
</comment>
<accession>A0A6G0WGH4</accession>
<evidence type="ECO:0000313" key="17">
    <source>
        <dbReference type="Proteomes" id="UP000481153"/>
    </source>
</evidence>
<evidence type="ECO:0000256" key="9">
    <source>
        <dbReference type="ARBA" id="ARBA00023284"/>
    </source>
</evidence>
<feature type="disulfide bond" description="Redox-active" evidence="12">
    <location>
        <begin position="177"/>
        <end position="182"/>
    </location>
</feature>
<evidence type="ECO:0000259" key="14">
    <source>
        <dbReference type="Pfam" id="PF02852"/>
    </source>
</evidence>
<feature type="domain" description="FAD/NAD(P)-binding" evidence="15">
    <location>
        <begin position="132"/>
        <end position="460"/>
    </location>
</feature>
<dbReference type="AlphaFoldDB" id="A0A6G0WGH4"/>
<dbReference type="GO" id="GO:0005739">
    <property type="term" value="C:mitochondrion"/>
    <property type="evidence" value="ECO:0007669"/>
    <property type="project" value="TreeGrafter"/>
</dbReference>
<dbReference type="SUPFAM" id="SSF51905">
    <property type="entry name" value="FAD/NAD(P)-binding domain"/>
    <property type="match status" value="1"/>
</dbReference>
<gene>
    <name evidence="16" type="ORF">Ae201684_015456</name>
</gene>
<evidence type="ECO:0000313" key="16">
    <source>
        <dbReference type="EMBL" id="KAF0726237.1"/>
    </source>
</evidence>
<dbReference type="PRINTS" id="PR00368">
    <property type="entry name" value="FADPNR"/>
</dbReference>
<dbReference type="Pfam" id="PF07992">
    <property type="entry name" value="Pyr_redox_2"/>
    <property type="match status" value="1"/>
</dbReference>
<keyword evidence="5" id="KW-0521">NADP</keyword>
<keyword evidence="9 13" id="KW-0676">Redox-active center</keyword>
<feature type="binding site" evidence="11">
    <location>
        <position position="404"/>
    </location>
    <ligand>
        <name>NAD(+)</name>
        <dbReference type="ChEBI" id="CHEBI:57540"/>
    </ligand>
</feature>
<comment type="caution">
    <text evidence="16">The sequence shown here is derived from an EMBL/GenBank/DDBJ whole genome shotgun (WGS) entry which is preliminary data.</text>
</comment>
<name>A0A6G0WGH4_9STRA</name>
<dbReference type="Gene3D" id="3.50.50.60">
    <property type="entry name" value="FAD/NAD(P)-binding domain"/>
    <property type="match status" value="2"/>
</dbReference>
<evidence type="ECO:0000256" key="11">
    <source>
        <dbReference type="PIRSR" id="PIRSR000350-3"/>
    </source>
</evidence>
<dbReference type="Gene3D" id="3.30.390.30">
    <property type="match status" value="1"/>
</dbReference>
<dbReference type="InterPro" id="IPR046952">
    <property type="entry name" value="GSHR/TRXR-like"/>
</dbReference>
<evidence type="ECO:0000256" key="5">
    <source>
        <dbReference type="ARBA" id="ARBA00022857"/>
    </source>
</evidence>
<feature type="active site" description="Proton acceptor" evidence="10">
    <location>
        <position position="586"/>
    </location>
</feature>
<evidence type="ECO:0000256" key="10">
    <source>
        <dbReference type="PIRSR" id="PIRSR000350-2"/>
    </source>
</evidence>
<dbReference type="GO" id="GO:0045454">
    <property type="term" value="P:cell redox homeostasis"/>
    <property type="evidence" value="ECO:0007669"/>
    <property type="project" value="InterPro"/>
</dbReference>
<dbReference type="InterPro" id="IPR036188">
    <property type="entry name" value="FAD/NAD-bd_sf"/>
</dbReference>
<keyword evidence="4 11" id="KW-0274">FAD</keyword>
<comment type="similarity">
    <text evidence="1 13">Belongs to the class-I pyridine nucleotide-disulfide oxidoreductase family.</text>
</comment>
<dbReference type="PANTHER" id="PTHR42737">
    <property type="entry name" value="GLUTATHIONE REDUCTASE"/>
    <property type="match status" value="1"/>
</dbReference>
<dbReference type="PIRSF" id="PIRSF000350">
    <property type="entry name" value="Mercury_reductase_MerA"/>
    <property type="match status" value="1"/>
</dbReference>
<keyword evidence="8" id="KW-1015">Disulfide bond</keyword>
<keyword evidence="7 13" id="KW-0560">Oxidoreductase</keyword>
<feature type="binding site" evidence="11">
    <location>
        <begin position="316"/>
        <end position="323"/>
    </location>
    <ligand>
        <name>NAD(+)</name>
        <dbReference type="ChEBI" id="CHEBI:57540"/>
    </ligand>
</feature>
<evidence type="ECO:0000256" key="6">
    <source>
        <dbReference type="ARBA" id="ARBA00022933"/>
    </source>
</evidence>
<keyword evidence="3 13" id="KW-0285">Flavoprotein</keyword>
<feature type="binding site" evidence="11">
    <location>
        <position position="445"/>
    </location>
    <ligand>
        <name>FAD</name>
        <dbReference type="ChEBI" id="CHEBI:57692"/>
    </ligand>
</feature>
<feature type="binding site" evidence="11">
    <location>
        <position position="250"/>
    </location>
    <ligand>
        <name>FAD</name>
        <dbReference type="ChEBI" id="CHEBI:57692"/>
    </ligand>
</feature>
<evidence type="ECO:0000256" key="12">
    <source>
        <dbReference type="PIRSR" id="PIRSR000350-4"/>
    </source>
</evidence>
<evidence type="ECO:0000256" key="8">
    <source>
        <dbReference type="ARBA" id="ARBA00023157"/>
    </source>
</evidence>
<dbReference type="FunFam" id="3.30.390.30:FF:000004">
    <property type="entry name" value="Thioredoxin reductase 1, cytoplasmic"/>
    <property type="match status" value="1"/>
</dbReference>
<dbReference type="PRINTS" id="PR00411">
    <property type="entry name" value="PNDRDTASEI"/>
</dbReference>
<keyword evidence="6" id="KW-0712">Selenocysteine</keyword>
<feature type="domain" description="Pyridine nucleotide-disulphide oxidoreductase dimerisation" evidence="14">
    <location>
        <begin position="481"/>
        <end position="594"/>
    </location>
</feature>
<evidence type="ECO:0000256" key="3">
    <source>
        <dbReference type="ARBA" id="ARBA00022630"/>
    </source>
</evidence>
<dbReference type="InterPro" id="IPR023753">
    <property type="entry name" value="FAD/NAD-binding_dom"/>
</dbReference>
<evidence type="ECO:0000259" key="15">
    <source>
        <dbReference type="Pfam" id="PF07992"/>
    </source>
</evidence>
<protein>
    <recommendedName>
        <fullName evidence="2">thioredoxin-disulfide reductase (NADPH)</fullName>
        <ecNumber evidence="2">1.8.1.9</ecNumber>
    </recommendedName>
</protein>
<dbReference type="InterPro" id="IPR016156">
    <property type="entry name" value="FAD/NAD-linked_Rdtase_dimer_sf"/>
</dbReference>
<dbReference type="Pfam" id="PF02852">
    <property type="entry name" value="Pyr_redox_dim"/>
    <property type="match status" value="1"/>
</dbReference>
<keyword evidence="11" id="KW-0547">Nucleotide-binding</keyword>